<organism evidence="13 14">
    <name type="scientific">Hydrocarboniclastica marina</name>
    <dbReference type="NCBI Taxonomy" id="2259620"/>
    <lineage>
        <taxon>Bacteria</taxon>
        <taxon>Pseudomonadati</taxon>
        <taxon>Pseudomonadota</taxon>
        <taxon>Gammaproteobacteria</taxon>
        <taxon>Alteromonadales</taxon>
        <taxon>Alteromonadaceae</taxon>
        <taxon>Hydrocarboniclastica</taxon>
    </lineage>
</organism>
<reference evidence="13 14" key="1">
    <citation type="submission" date="2018-07" db="EMBL/GenBank/DDBJ databases">
        <title>Marsedoiliclastica nanhaica gen. nov. sp. nov., a novel marine hydrocarbonoclastic bacterium isolated from an in-situ enriched hydrocarbon-degrading consortium in deep-sea sediment.</title>
        <authorList>
            <person name="Dong C."/>
            <person name="Ma T."/>
            <person name="Liu R."/>
            <person name="Shao Z."/>
        </authorList>
    </citation>
    <scope>NUCLEOTIDE SEQUENCE [LARGE SCALE GENOMIC DNA]</scope>
    <source>
        <strain evidence="14">soil36-7</strain>
    </source>
</reference>
<dbReference type="Pfam" id="PF12693">
    <property type="entry name" value="GspL_C"/>
    <property type="match status" value="1"/>
</dbReference>
<evidence type="ECO:0000259" key="11">
    <source>
        <dbReference type="Pfam" id="PF05134"/>
    </source>
</evidence>
<dbReference type="KEGG" id="hmi:soil367_09100"/>
<dbReference type="CDD" id="cd24017">
    <property type="entry name" value="ASKHA_T2SSL_N"/>
    <property type="match status" value="1"/>
</dbReference>
<dbReference type="InterPro" id="IPR025691">
    <property type="entry name" value="GspL_pp_dom"/>
</dbReference>
<evidence type="ECO:0000256" key="1">
    <source>
        <dbReference type="ARBA" id="ARBA00004377"/>
    </source>
</evidence>
<keyword evidence="7 10" id="KW-0653">Protein transport</keyword>
<evidence type="ECO:0000256" key="7">
    <source>
        <dbReference type="ARBA" id="ARBA00022927"/>
    </source>
</evidence>
<keyword evidence="9" id="KW-0472">Membrane</keyword>
<keyword evidence="5" id="KW-0997">Cell inner membrane</keyword>
<keyword evidence="8" id="KW-1133">Transmembrane helix</keyword>
<dbReference type="OrthoDB" id="7011844at2"/>
<evidence type="ECO:0000256" key="3">
    <source>
        <dbReference type="ARBA" id="ARBA00022448"/>
    </source>
</evidence>
<evidence type="ECO:0000256" key="8">
    <source>
        <dbReference type="ARBA" id="ARBA00022989"/>
    </source>
</evidence>
<evidence type="ECO:0000256" key="9">
    <source>
        <dbReference type="ARBA" id="ARBA00023136"/>
    </source>
</evidence>
<dbReference type="GO" id="GO:0015627">
    <property type="term" value="C:type II protein secretion system complex"/>
    <property type="evidence" value="ECO:0007669"/>
    <property type="project" value="InterPro"/>
</dbReference>
<keyword evidence="14" id="KW-1185">Reference proteome</keyword>
<dbReference type="SUPFAM" id="SSF53067">
    <property type="entry name" value="Actin-like ATPase domain"/>
    <property type="match status" value="1"/>
</dbReference>
<evidence type="ECO:0000256" key="6">
    <source>
        <dbReference type="ARBA" id="ARBA00022692"/>
    </source>
</evidence>
<keyword evidence="4" id="KW-1003">Cell membrane</keyword>
<keyword evidence="6" id="KW-0812">Transmembrane</keyword>
<gene>
    <name evidence="13" type="ORF">soil367_09100</name>
</gene>
<evidence type="ECO:0000313" key="14">
    <source>
        <dbReference type="Proteomes" id="UP000298049"/>
    </source>
</evidence>
<dbReference type="RefSeq" id="WP_136548794.1">
    <property type="nucleotide sequence ID" value="NZ_CP031093.1"/>
</dbReference>
<dbReference type="NCBIfam" id="TIGR01709">
    <property type="entry name" value="typeII_sec_gspL"/>
    <property type="match status" value="1"/>
</dbReference>
<dbReference type="PIRSF" id="PIRSF015761">
    <property type="entry name" value="Protein_L"/>
    <property type="match status" value="1"/>
</dbReference>
<feature type="domain" description="GspL periplasmic" evidence="12">
    <location>
        <begin position="276"/>
        <end position="433"/>
    </location>
</feature>
<dbReference type="Proteomes" id="UP000298049">
    <property type="component" value="Chromosome"/>
</dbReference>
<dbReference type="EMBL" id="CP031093">
    <property type="protein sequence ID" value="QCF26072.1"/>
    <property type="molecule type" value="Genomic_DNA"/>
</dbReference>
<evidence type="ECO:0000256" key="2">
    <source>
        <dbReference type="ARBA" id="ARBA00005318"/>
    </source>
</evidence>
<dbReference type="Gene3D" id="3.30.1360.100">
    <property type="entry name" value="General secretion pathway protein M, EpsM"/>
    <property type="match status" value="1"/>
</dbReference>
<sequence length="436" mass="47685">MSYRLYVHPVALLPSGEGGESWHYDWVLLDSGGVAAAQGEQQPQADIEQVLAQNDVSQVRLIGLLPAHLVSYCQAHIPAKQLRYIRQALPFAVEEQLAQEIETLHLALGQRRGDNWDVGAIDNREMDVWTARLDSWKGTVLAGVYPDADLVPLGDAQLAIVVQADEALIRVAQGGWFRIPAEGLALFVDALLHQALQSDEAVLIERTIRVYGKEDALEAQRVALAAMEQEPGVTVSREVLTISTAALLAHAHHGGIEDAVNLCQGKFEPDSGRASVWKQWRAVAAVAAVWFVLQVGIELGQGFYYESQAEQLEAQALDAYRSVFPDEPGLTAANLERRLRSRLAANDSGGSNLEFLTLMQHAGYQYSVMPGRNQTQFDSINYSRQQGQLRIDVRADEFGRLDSLKSGLEQVGLQAQIGSVVNEKSGSRGRLTVSGG</sequence>
<dbReference type="Gene3D" id="3.30.420.380">
    <property type="match status" value="1"/>
</dbReference>
<dbReference type="GO" id="GO:0015628">
    <property type="term" value="P:protein secretion by the type II secretion system"/>
    <property type="evidence" value="ECO:0007669"/>
    <property type="project" value="InterPro"/>
</dbReference>
<feature type="domain" description="GspL cytoplasmic actin-ATPase-like" evidence="11">
    <location>
        <begin position="24"/>
        <end position="189"/>
    </location>
</feature>
<dbReference type="InterPro" id="IPR024230">
    <property type="entry name" value="GspL_cyto_dom"/>
</dbReference>
<keyword evidence="3 10" id="KW-0813">Transport</keyword>
<name>A0A4P7XIF0_9ALTE</name>
<dbReference type="AlphaFoldDB" id="A0A4P7XIF0"/>
<dbReference type="GO" id="GO:0009276">
    <property type="term" value="C:Gram-negative-bacterium-type cell wall"/>
    <property type="evidence" value="ECO:0007669"/>
    <property type="project" value="InterPro"/>
</dbReference>
<accession>A0A4P7XIF0</accession>
<evidence type="ECO:0000256" key="5">
    <source>
        <dbReference type="ARBA" id="ARBA00022519"/>
    </source>
</evidence>
<proteinExistence type="inferred from homology"/>
<comment type="similarity">
    <text evidence="2 10">Belongs to the GSP L family.</text>
</comment>
<dbReference type="InterPro" id="IPR007812">
    <property type="entry name" value="T2SS_protein-GspL"/>
</dbReference>
<comment type="subcellular location">
    <subcellularLocation>
        <location evidence="1">Cell inner membrane</location>
        <topology evidence="1">Single-pass membrane protein</topology>
    </subcellularLocation>
</comment>
<evidence type="ECO:0000256" key="10">
    <source>
        <dbReference type="PIRNR" id="PIRNR015761"/>
    </source>
</evidence>
<comment type="function">
    <text evidence="10">Inner membrane component of the type II secretion system required for the energy-dependent secretion of extracellular factors such as proteases and toxins from the periplasm.</text>
</comment>
<dbReference type="InterPro" id="IPR043129">
    <property type="entry name" value="ATPase_NBD"/>
</dbReference>
<protein>
    <recommendedName>
        <fullName evidence="10">Type II secretion system protein L</fullName>
        <shortName evidence="10">T2SS protein L</shortName>
    </recommendedName>
</protein>
<dbReference type="GO" id="GO:0005886">
    <property type="term" value="C:plasma membrane"/>
    <property type="evidence" value="ECO:0007669"/>
    <property type="project" value="UniProtKB-SubCell"/>
</dbReference>
<dbReference type="Pfam" id="PF05134">
    <property type="entry name" value="T2SSL"/>
    <property type="match status" value="1"/>
</dbReference>
<evidence type="ECO:0000259" key="12">
    <source>
        <dbReference type="Pfam" id="PF12693"/>
    </source>
</evidence>
<evidence type="ECO:0000313" key="13">
    <source>
        <dbReference type="EMBL" id="QCF26072.1"/>
    </source>
</evidence>
<evidence type="ECO:0000256" key="4">
    <source>
        <dbReference type="ARBA" id="ARBA00022475"/>
    </source>
</evidence>